<accession>A0A399EMJ1</accession>
<dbReference type="PANTHER" id="PTHR11136">
    <property type="entry name" value="FOLYLPOLYGLUTAMATE SYNTHASE-RELATED"/>
    <property type="match status" value="1"/>
</dbReference>
<feature type="domain" description="Mur ligase C-terminal" evidence="12">
    <location>
        <begin position="302"/>
        <end position="423"/>
    </location>
</feature>
<keyword evidence="5" id="KW-0479">Metal-binding</keyword>
<dbReference type="Pfam" id="PF08245">
    <property type="entry name" value="Mur_ligase_M"/>
    <property type="match status" value="1"/>
</dbReference>
<dbReference type="InterPro" id="IPR004101">
    <property type="entry name" value="Mur_ligase_C"/>
</dbReference>
<evidence type="ECO:0000256" key="1">
    <source>
        <dbReference type="ARBA" id="ARBA00001946"/>
    </source>
</evidence>
<evidence type="ECO:0000256" key="7">
    <source>
        <dbReference type="ARBA" id="ARBA00022840"/>
    </source>
</evidence>
<gene>
    <name evidence="14" type="primary">fpgS_2</name>
    <name evidence="14" type="ORF">Mterra_01923</name>
</gene>
<evidence type="ECO:0000259" key="13">
    <source>
        <dbReference type="Pfam" id="PF08245"/>
    </source>
</evidence>
<keyword evidence="4 11" id="KW-0436">Ligase</keyword>
<dbReference type="GO" id="GO:0005737">
    <property type="term" value="C:cytoplasm"/>
    <property type="evidence" value="ECO:0007669"/>
    <property type="project" value="TreeGrafter"/>
</dbReference>
<keyword evidence="6 11" id="KW-0547">Nucleotide-binding</keyword>
<dbReference type="InterPro" id="IPR018109">
    <property type="entry name" value="Folylpolyglutamate_synth_CS"/>
</dbReference>
<comment type="caution">
    <text evidence="14">The sequence shown here is derived from an EMBL/GenBank/DDBJ whole genome shotgun (WGS) entry which is preliminary data.</text>
</comment>
<comment type="similarity">
    <text evidence="2 11">Belongs to the folylpolyglutamate synthase family.</text>
</comment>
<dbReference type="PIRSF" id="PIRSF001563">
    <property type="entry name" value="Folylpolyglu_synth"/>
    <property type="match status" value="1"/>
</dbReference>
<dbReference type="GO" id="GO:0008841">
    <property type="term" value="F:dihydrofolate synthase activity"/>
    <property type="evidence" value="ECO:0007669"/>
    <property type="project" value="TreeGrafter"/>
</dbReference>
<evidence type="ECO:0000256" key="11">
    <source>
        <dbReference type="PIRNR" id="PIRNR001563"/>
    </source>
</evidence>
<dbReference type="Proteomes" id="UP000265715">
    <property type="component" value="Unassembled WGS sequence"/>
</dbReference>
<dbReference type="InterPro" id="IPR036565">
    <property type="entry name" value="Mur-like_cat_sf"/>
</dbReference>
<proteinExistence type="inferred from homology"/>
<dbReference type="FunFam" id="3.40.1190.10:FF:000011">
    <property type="entry name" value="Folylpolyglutamate synthase/dihydrofolate synthase"/>
    <property type="match status" value="1"/>
</dbReference>
<comment type="cofactor">
    <cofactor evidence="1">
        <name>Mg(2+)</name>
        <dbReference type="ChEBI" id="CHEBI:18420"/>
    </cofactor>
</comment>
<dbReference type="Pfam" id="PF02875">
    <property type="entry name" value="Mur_ligase_C"/>
    <property type="match status" value="1"/>
</dbReference>
<comment type="catalytic activity">
    <reaction evidence="10">
        <text>(6S)-5,6,7,8-tetrahydrofolyl-(gamma-L-Glu)(n) + L-glutamate + ATP = (6S)-5,6,7,8-tetrahydrofolyl-(gamma-L-Glu)(n+1) + ADP + phosphate + H(+)</text>
        <dbReference type="Rhea" id="RHEA:10580"/>
        <dbReference type="Rhea" id="RHEA-COMP:14738"/>
        <dbReference type="Rhea" id="RHEA-COMP:14740"/>
        <dbReference type="ChEBI" id="CHEBI:15378"/>
        <dbReference type="ChEBI" id="CHEBI:29985"/>
        <dbReference type="ChEBI" id="CHEBI:30616"/>
        <dbReference type="ChEBI" id="CHEBI:43474"/>
        <dbReference type="ChEBI" id="CHEBI:141005"/>
        <dbReference type="ChEBI" id="CHEBI:456216"/>
        <dbReference type="EC" id="6.3.2.17"/>
    </reaction>
</comment>
<evidence type="ECO:0000256" key="9">
    <source>
        <dbReference type="ARBA" id="ARBA00030592"/>
    </source>
</evidence>
<evidence type="ECO:0000313" key="14">
    <source>
        <dbReference type="EMBL" id="RIH84650.1"/>
    </source>
</evidence>
<dbReference type="OrthoDB" id="9809356at2"/>
<dbReference type="GO" id="GO:0005524">
    <property type="term" value="F:ATP binding"/>
    <property type="evidence" value="ECO:0007669"/>
    <property type="project" value="UniProtKB-KW"/>
</dbReference>
<dbReference type="RefSeq" id="WP_119315023.1">
    <property type="nucleotide sequence ID" value="NZ_QXDL01000070.1"/>
</dbReference>
<dbReference type="GO" id="GO:0004326">
    <property type="term" value="F:tetrahydrofolylpolyglutamate synthase activity"/>
    <property type="evidence" value="ECO:0007669"/>
    <property type="project" value="UniProtKB-EC"/>
</dbReference>
<sequence length="441" mass="48187">MTYPEALEYTASLLKFGVRLGLERFRELLRRAGDPHTAFRAVHVAGTNGKGSTTAFIASALREAGYRTGHYLSPHLFDFRERIQVDGALIPPEAFARQVERLRPVAEELARDERYGPTTEFELITAAAFGHFAEEGVEVAVLEVGLGGRLDATNVIPPPLAAVITSIGLDHQEVLGHSLRQIALEKAGILKPGVPVVTGVMQEEALEAIREVARERGCPLHRVEPAALRRADGYAYYASDARGLSVWLPQTPLIGLQLALRGTFQHANAAVAAATLNLLRGRGLEVSDEALRRGLEKARLPGRFQILWLHNPPRTLVLDVAHNQDGAHALAEALEHAFSGRKALFVVGMKSNHDPAEFLPPLREHVERLWVSEPRTSPRPVEELLEAARRLHLRAEAAPSIPEALERALEHASPDQPVVLTGSLLTVGELPEPYRSQALGG</sequence>
<dbReference type="Gene3D" id="3.90.190.20">
    <property type="entry name" value="Mur ligase, C-terminal domain"/>
    <property type="match status" value="1"/>
</dbReference>
<dbReference type="Gene3D" id="3.40.1190.10">
    <property type="entry name" value="Mur-like, catalytic domain"/>
    <property type="match status" value="1"/>
</dbReference>
<dbReference type="InterPro" id="IPR036615">
    <property type="entry name" value="Mur_ligase_C_dom_sf"/>
</dbReference>
<evidence type="ECO:0000256" key="5">
    <source>
        <dbReference type="ARBA" id="ARBA00022723"/>
    </source>
</evidence>
<dbReference type="EC" id="6.3.2.17" evidence="3"/>
<feature type="domain" description="Mur ligase central" evidence="13">
    <location>
        <begin position="44"/>
        <end position="275"/>
    </location>
</feature>
<evidence type="ECO:0000256" key="2">
    <source>
        <dbReference type="ARBA" id="ARBA00008276"/>
    </source>
</evidence>
<dbReference type="AlphaFoldDB" id="A0A399EMJ1"/>
<dbReference type="NCBIfam" id="TIGR01499">
    <property type="entry name" value="folC"/>
    <property type="match status" value="1"/>
</dbReference>
<protein>
    <recommendedName>
        <fullName evidence="3">tetrahydrofolate synthase</fullName>
        <ecNumber evidence="3">6.3.2.17</ecNumber>
    </recommendedName>
    <alternativeName>
        <fullName evidence="9">Tetrahydrofolylpolyglutamate synthase</fullName>
    </alternativeName>
</protein>
<dbReference type="PROSITE" id="PS01012">
    <property type="entry name" value="FOLYLPOLYGLU_SYNT_2"/>
    <property type="match status" value="1"/>
</dbReference>
<evidence type="ECO:0000259" key="12">
    <source>
        <dbReference type="Pfam" id="PF02875"/>
    </source>
</evidence>
<evidence type="ECO:0000256" key="3">
    <source>
        <dbReference type="ARBA" id="ARBA00013025"/>
    </source>
</evidence>
<evidence type="ECO:0000256" key="10">
    <source>
        <dbReference type="ARBA" id="ARBA00047493"/>
    </source>
</evidence>
<evidence type="ECO:0000256" key="4">
    <source>
        <dbReference type="ARBA" id="ARBA00022598"/>
    </source>
</evidence>
<evidence type="ECO:0000256" key="8">
    <source>
        <dbReference type="ARBA" id="ARBA00022842"/>
    </source>
</evidence>
<dbReference type="EMBL" id="QXDL01000070">
    <property type="protein sequence ID" value="RIH84650.1"/>
    <property type="molecule type" value="Genomic_DNA"/>
</dbReference>
<organism evidence="14 15">
    <name type="scientific">Calidithermus terrae</name>
    <dbReference type="NCBI Taxonomy" id="1408545"/>
    <lineage>
        <taxon>Bacteria</taxon>
        <taxon>Thermotogati</taxon>
        <taxon>Deinococcota</taxon>
        <taxon>Deinococci</taxon>
        <taxon>Thermales</taxon>
        <taxon>Thermaceae</taxon>
        <taxon>Calidithermus</taxon>
    </lineage>
</organism>
<name>A0A399EMJ1_9DEIN</name>
<dbReference type="InterPro" id="IPR013221">
    <property type="entry name" value="Mur_ligase_cen"/>
</dbReference>
<dbReference type="SUPFAM" id="SSF53623">
    <property type="entry name" value="MurD-like peptide ligases, catalytic domain"/>
    <property type="match status" value="1"/>
</dbReference>
<keyword evidence="8" id="KW-0460">Magnesium</keyword>
<evidence type="ECO:0000256" key="6">
    <source>
        <dbReference type="ARBA" id="ARBA00022741"/>
    </source>
</evidence>
<dbReference type="SUPFAM" id="SSF53244">
    <property type="entry name" value="MurD-like peptide ligases, peptide-binding domain"/>
    <property type="match status" value="1"/>
</dbReference>
<keyword evidence="7 11" id="KW-0067">ATP-binding</keyword>
<evidence type="ECO:0000313" key="15">
    <source>
        <dbReference type="Proteomes" id="UP000265715"/>
    </source>
</evidence>
<keyword evidence="15" id="KW-1185">Reference proteome</keyword>
<dbReference type="GO" id="GO:0046872">
    <property type="term" value="F:metal ion binding"/>
    <property type="evidence" value="ECO:0007669"/>
    <property type="project" value="UniProtKB-KW"/>
</dbReference>
<dbReference type="PANTHER" id="PTHR11136:SF0">
    <property type="entry name" value="DIHYDROFOLATE SYNTHETASE-RELATED"/>
    <property type="match status" value="1"/>
</dbReference>
<dbReference type="InterPro" id="IPR001645">
    <property type="entry name" value="Folylpolyglutamate_synth"/>
</dbReference>
<reference evidence="14 15" key="1">
    <citation type="submission" date="2018-08" db="EMBL/GenBank/DDBJ databases">
        <title>Meiothermus terrae DSM 26712 genome sequencing project.</title>
        <authorList>
            <person name="Da Costa M.S."/>
            <person name="Albuquerque L."/>
            <person name="Raposo P."/>
            <person name="Froufe H.J.C."/>
            <person name="Barroso C.S."/>
            <person name="Egas C."/>
        </authorList>
    </citation>
    <scope>NUCLEOTIDE SEQUENCE [LARGE SCALE GENOMIC DNA]</scope>
    <source>
        <strain evidence="14 15">DSM 26712</strain>
    </source>
</reference>